<reference evidence="1 2" key="1">
    <citation type="submission" date="2021-03" db="EMBL/GenBank/DDBJ databases">
        <title>Genomic Encyclopedia of Type Strains, Phase IV (KMG-IV): sequencing the most valuable type-strain genomes for metagenomic binning, comparative biology and taxonomic classification.</title>
        <authorList>
            <person name="Goeker M."/>
        </authorList>
    </citation>
    <scope>NUCLEOTIDE SEQUENCE [LARGE SCALE GENOMIC DNA]</scope>
    <source>
        <strain evidence="1 2">DSM 3984</strain>
    </source>
</reference>
<evidence type="ECO:0000313" key="2">
    <source>
        <dbReference type="Proteomes" id="UP000783390"/>
    </source>
</evidence>
<dbReference type="Proteomes" id="UP000783390">
    <property type="component" value="Unassembled WGS sequence"/>
</dbReference>
<sequence length="116" mass="13791">MNIKEHLLNTLKDDRVLNLTADKRVYFIHANNPKTPYIEYEVISENGEAYGDNKEIYTNYLVQIDIFSKDDYTDLEQTIKEVMLENGYNRDQAVDLYEKDTKLYHKAMRFNISLPF</sequence>
<evidence type="ECO:0000313" key="1">
    <source>
        <dbReference type="EMBL" id="MBP1889807.1"/>
    </source>
</evidence>
<accession>A0ABS4F0N8</accession>
<protein>
    <recommendedName>
        <fullName evidence="3">Prohead protease</fullName>
    </recommendedName>
</protein>
<comment type="caution">
    <text evidence="1">The sequence shown here is derived from an EMBL/GenBank/DDBJ whole genome shotgun (WGS) entry which is preliminary data.</text>
</comment>
<organism evidence="1 2">
    <name type="scientific">Clostridium moniliforme</name>
    <dbReference type="NCBI Taxonomy" id="39489"/>
    <lineage>
        <taxon>Bacteria</taxon>
        <taxon>Bacillati</taxon>
        <taxon>Bacillota</taxon>
        <taxon>Clostridia</taxon>
        <taxon>Eubacteriales</taxon>
        <taxon>Clostridiaceae</taxon>
        <taxon>Clostridium</taxon>
    </lineage>
</organism>
<keyword evidence="2" id="KW-1185">Reference proteome</keyword>
<proteinExistence type="predicted"/>
<evidence type="ECO:0008006" key="3">
    <source>
        <dbReference type="Google" id="ProtNLM"/>
    </source>
</evidence>
<dbReference type="RefSeq" id="WP_209796702.1">
    <property type="nucleotide sequence ID" value="NZ_JAGGJZ010000003.1"/>
</dbReference>
<dbReference type="EMBL" id="JAGGJZ010000003">
    <property type="protein sequence ID" value="MBP1889807.1"/>
    <property type="molecule type" value="Genomic_DNA"/>
</dbReference>
<gene>
    <name evidence="1" type="ORF">J2Z53_001390</name>
</gene>
<name>A0ABS4F0N8_9CLOT</name>